<evidence type="ECO:0000313" key="1">
    <source>
        <dbReference type="EMBL" id="KAF2272430.1"/>
    </source>
</evidence>
<proteinExistence type="predicted"/>
<dbReference type="RefSeq" id="XP_033649969.1">
    <property type="nucleotide sequence ID" value="XM_033793757.1"/>
</dbReference>
<accession>A0A6A6J776</accession>
<evidence type="ECO:0000313" key="2">
    <source>
        <dbReference type="Proteomes" id="UP000800097"/>
    </source>
</evidence>
<protein>
    <submittedName>
        <fullName evidence="1">Uncharacterized protein</fullName>
    </submittedName>
</protein>
<organism evidence="1 2">
    <name type="scientific">Westerdykella ornata</name>
    <dbReference type="NCBI Taxonomy" id="318751"/>
    <lineage>
        <taxon>Eukaryota</taxon>
        <taxon>Fungi</taxon>
        <taxon>Dikarya</taxon>
        <taxon>Ascomycota</taxon>
        <taxon>Pezizomycotina</taxon>
        <taxon>Dothideomycetes</taxon>
        <taxon>Pleosporomycetidae</taxon>
        <taxon>Pleosporales</taxon>
        <taxon>Sporormiaceae</taxon>
        <taxon>Westerdykella</taxon>
    </lineage>
</organism>
<sequence length="154" mass="17567">MHSSTKPLVPSLMTPPSTNCEKGIVAPPCIGPRSRSKIDGPIRLLRWVKVKRRARAQYSFLEQRHRNADSSHRHLLPIYRINTPDTTSTGVYRTPLLQPYPPFDKQCCTAFLFLKDLNTVVILLFTIGFFFTLCDPTSEIPPFVIQKLEPHSFS</sequence>
<reference evidence="1" key="1">
    <citation type="journal article" date="2020" name="Stud. Mycol.">
        <title>101 Dothideomycetes genomes: a test case for predicting lifestyles and emergence of pathogens.</title>
        <authorList>
            <person name="Haridas S."/>
            <person name="Albert R."/>
            <person name="Binder M."/>
            <person name="Bloem J."/>
            <person name="Labutti K."/>
            <person name="Salamov A."/>
            <person name="Andreopoulos B."/>
            <person name="Baker S."/>
            <person name="Barry K."/>
            <person name="Bills G."/>
            <person name="Bluhm B."/>
            <person name="Cannon C."/>
            <person name="Castanera R."/>
            <person name="Culley D."/>
            <person name="Daum C."/>
            <person name="Ezra D."/>
            <person name="Gonzalez J."/>
            <person name="Henrissat B."/>
            <person name="Kuo A."/>
            <person name="Liang C."/>
            <person name="Lipzen A."/>
            <person name="Lutzoni F."/>
            <person name="Magnuson J."/>
            <person name="Mondo S."/>
            <person name="Nolan M."/>
            <person name="Ohm R."/>
            <person name="Pangilinan J."/>
            <person name="Park H.-J."/>
            <person name="Ramirez L."/>
            <person name="Alfaro M."/>
            <person name="Sun H."/>
            <person name="Tritt A."/>
            <person name="Yoshinaga Y."/>
            <person name="Zwiers L.-H."/>
            <person name="Turgeon B."/>
            <person name="Goodwin S."/>
            <person name="Spatafora J."/>
            <person name="Crous P."/>
            <person name="Grigoriev I."/>
        </authorList>
    </citation>
    <scope>NUCLEOTIDE SEQUENCE</scope>
    <source>
        <strain evidence="1">CBS 379.55</strain>
    </source>
</reference>
<dbReference type="GeneID" id="54546932"/>
<dbReference type="AlphaFoldDB" id="A0A6A6J776"/>
<name>A0A6A6J776_WESOR</name>
<keyword evidence="2" id="KW-1185">Reference proteome</keyword>
<gene>
    <name evidence="1" type="ORF">EI97DRAFT_209642</name>
</gene>
<dbReference type="EMBL" id="ML986521">
    <property type="protein sequence ID" value="KAF2272430.1"/>
    <property type="molecule type" value="Genomic_DNA"/>
</dbReference>
<dbReference type="Proteomes" id="UP000800097">
    <property type="component" value="Unassembled WGS sequence"/>
</dbReference>